<dbReference type="InterPro" id="IPR000182">
    <property type="entry name" value="GNAT_dom"/>
</dbReference>
<dbReference type="AlphaFoldDB" id="A0A9Q4CMM9"/>
<accession>A0A9Q4CMM9</accession>
<keyword evidence="2" id="KW-0012">Acyltransferase</keyword>
<dbReference type="SUPFAM" id="SSF55729">
    <property type="entry name" value="Acyl-CoA N-acyltransferases (Nat)"/>
    <property type="match status" value="1"/>
</dbReference>
<proteinExistence type="predicted"/>
<dbReference type="RefSeq" id="WP_230061283.1">
    <property type="nucleotide sequence ID" value="NZ_CP076623.1"/>
</dbReference>
<dbReference type="PROSITE" id="PS51186">
    <property type="entry name" value="GNAT"/>
    <property type="match status" value="1"/>
</dbReference>
<dbReference type="EMBL" id="JAPNMI010000002">
    <property type="protein sequence ID" value="MCY0789099.1"/>
    <property type="molecule type" value="Genomic_DNA"/>
</dbReference>
<name>A0A9Q4CMM9_MORMO</name>
<evidence type="ECO:0000259" key="1">
    <source>
        <dbReference type="PROSITE" id="PS51186"/>
    </source>
</evidence>
<reference evidence="2" key="1">
    <citation type="submission" date="2022-08" db="EMBL/GenBank/DDBJ databases">
        <authorList>
            <person name="Dale J.L."/>
        </authorList>
    </citation>
    <scope>NUCLEOTIDE SEQUENCE</scope>
    <source>
        <strain evidence="2">2022EL-00758</strain>
    </source>
</reference>
<dbReference type="Proteomes" id="UP001076655">
    <property type="component" value="Unassembled WGS sequence"/>
</dbReference>
<dbReference type="GO" id="GO:0016747">
    <property type="term" value="F:acyltransferase activity, transferring groups other than amino-acyl groups"/>
    <property type="evidence" value="ECO:0007669"/>
    <property type="project" value="InterPro"/>
</dbReference>
<feature type="domain" description="N-acetyltransferase" evidence="1">
    <location>
        <begin position="10"/>
        <end position="209"/>
    </location>
</feature>
<keyword evidence="2" id="KW-0808">Transferase</keyword>
<protein>
    <submittedName>
        <fullName evidence="2">GNAT family N-acetyltransferase</fullName>
        <ecNumber evidence="2">2.3.1.-</ecNumber>
    </submittedName>
</protein>
<comment type="caution">
    <text evidence="2">The sequence shown here is derived from an EMBL/GenBank/DDBJ whole genome shotgun (WGS) entry which is preliminary data.</text>
</comment>
<dbReference type="Pfam" id="PF00583">
    <property type="entry name" value="Acetyltransf_1"/>
    <property type="match status" value="1"/>
</dbReference>
<organism evidence="2 3">
    <name type="scientific">Morganella morganii</name>
    <name type="common">Proteus morganii</name>
    <dbReference type="NCBI Taxonomy" id="582"/>
    <lineage>
        <taxon>Bacteria</taxon>
        <taxon>Pseudomonadati</taxon>
        <taxon>Pseudomonadota</taxon>
        <taxon>Gammaproteobacteria</taxon>
        <taxon>Enterobacterales</taxon>
        <taxon>Morganellaceae</taxon>
        <taxon>Morganella</taxon>
    </lineage>
</organism>
<dbReference type="Gene3D" id="3.40.630.30">
    <property type="match status" value="1"/>
</dbReference>
<dbReference type="EC" id="2.3.1.-" evidence="2"/>
<evidence type="ECO:0000313" key="2">
    <source>
        <dbReference type="EMBL" id="MCY0789099.1"/>
    </source>
</evidence>
<evidence type="ECO:0000313" key="3">
    <source>
        <dbReference type="Proteomes" id="UP001076655"/>
    </source>
</evidence>
<gene>
    <name evidence="2" type="ORF">N0392_05260</name>
</gene>
<sequence>MSDTQALSYSELHTISDADIAQINELIITTWDYRSWIPKEKVLPMAEFLLDDVILTSTRIFVVRDDNNIIAGIMAVTAAADLREKVRAKTRQYSALKNIITREPQEETLFDMYLNTLIINGNLLASCDGNFDASLNLFMIDARFRGHGIGNRLWQLAMGYLREKQSARYFLWTDSDSDFGFYEHKGLQRIAAQAYDWGGHDVTETYYVYAGELPALS</sequence>
<dbReference type="CDD" id="cd04301">
    <property type="entry name" value="NAT_SF"/>
    <property type="match status" value="1"/>
</dbReference>
<dbReference type="InterPro" id="IPR016181">
    <property type="entry name" value="Acyl_CoA_acyltransferase"/>
</dbReference>